<evidence type="ECO:0000256" key="2">
    <source>
        <dbReference type="ARBA" id="ARBA00033787"/>
    </source>
</evidence>
<keyword evidence="2" id="KW-1284">Encapsulin nanocompartment</keyword>
<dbReference type="STRING" id="1801726.A3H02_00865"/>
<evidence type="ECO:0000313" key="4">
    <source>
        <dbReference type="EMBL" id="OGZ32240.1"/>
    </source>
</evidence>
<comment type="caution">
    <text evidence="4">The sequence shown here is derived from an EMBL/GenBank/DDBJ whole genome shotgun (WGS) entry which is preliminary data.</text>
</comment>
<dbReference type="GO" id="GO:0016491">
    <property type="term" value="F:oxidoreductase activity"/>
    <property type="evidence" value="ECO:0007669"/>
    <property type="project" value="InterPro"/>
</dbReference>
<proteinExistence type="predicted"/>
<dbReference type="Gene3D" id="6.10.140.1960">
    <property type="match status" value="1"/>
</dbReference>
<dbReference type="GO" id="GO:0046872">
    <property type="term" value="F:metal ion binding"/>
    <property type="evidence" value="ECO:0007669"/>
    <property type="project" value="InterPro"/>
</dbReference>
<dbReference type="Proteomes" id="UP000176787">
    <property type="component" value="Unassembled WGS sequence"/>
</dbReference>
<evidence type="ECO:0000259" key="3">
    <source>
        <dbReference type="Pfam" id="PF02915"/>
    </source>
</evidence>
<dbReference type="AlphaFoldDB" id="A0A1G2F3M3"/>
<organism evidence="4 5">
    <name type="scientific">Candidatus Niyogibacteria bacterium RIFCSPLOWO2_12_FULL_41_13</name>
    <dbReference type="NCBI Taxonomy" id="1801726"/>
    <lineage>
        <taxon>Bacteria</taxon>
        <taxon>Candidatus Niyogiibacteriota</taxon>
    </lineage>
</organism>
<accession>A0A1G2F3M3</accession>
<feature type="domain" description="Rubrerythrin diiron-binding" evidence="3">
    <location>
        <begin position="20"/>
        <end position="85"/>
    </location>
</feature>
<evidence type="ECO:0000256" key="1">
    <source>
        <dbReference type="ARBA" id="ARBA00033738"/>
    </source>
</evidence>
<dbReference type="InterPro" id="IPR003251">
    <property type="entry name" value="Rr_diiron-bd_dom"/>
</dbReference>
<dbReference type="InterPro" id="IPR009078">
    <property type="entry name" value="Ferritin-like_SF"/>
</dbReference>
<gene>
    <name evidence="4" type="ORF">A3H02_00865</name>
</gene>
<sequence>MLSRIPIDLGKVKKEDTDKEILRVAISAELDAVNLYEQLYSAAGDEDIKKVFLEIAKEEKTHIGEFQALLLRKDEEQKRELEEGRREVEELI</sequence>
<dbReference type="SUPFAM" id="SSF47240">
    <property type="entry name" value="Ferritin-like"/>
    <property type="match status" value="1"/>
</dbReference>
<dbReference type="PANTHER" id="PTHR37165:SF1">
    <property type="entry name" value="TYPE 1 ENCAPSULIN SHELL PROTEIN"/>
    <property type="match status" value="1"/>
</dbReference>
<dbReference type="EMBL" id="MHMS01000011">
    <property type="protein sequence ID" value="OGZ32240.1"/>
    <property type="molecule type" value="Genomic_DNA"/>
</dbReference>
<dbReference type="GO" id="GO:0140737">
    <property type="term" value="C:encapsulin nanocompartment"/>
    <property type="evidence" value="ECO:0007669"/>
    <property type="project" value="UniProtKB-SubCell"/>
</dbReference>
<name>A0A1G2F3M3_9BACT</name>
<dbReference type="PANTHER" id="PTHR37165">
    <property type="entry name" value="PEPTIDASE U56 FAMILY"/>
    <property type="match status" value="1"/>
</dbReference>
<reference evidence="4 5" key="1">
    <citation type="journal article" date="2016" name="Nat. Commun.">
        <title>Thousands of microbial genomes shed light on interconnected biogeochemical processes in an aquifer system.</title>
        <authorList>
            <person name="Anantharaman K."/>
            <person name="Brown C.T."/>
            <person name="Hug L.A."/>
            <person name="Sharon I."/>
            <person name="Castelle C.J."/>
            <person name="Probst A.J."/>
            <person name="Thomas B.C."/>
            <person name="Singh A."/>
            <person name="Wilkins M.J."/>
            <person name="Karaoz U."/>
            <person name="Brodie E.L."/>
            <person name="Williams K.H."/>
            <person name="Hubbard S.S."/>
            <person name="Banfield J.F."/>
        </authorList>
    </citation>
    <scope>NUCLEOTIDE SEQUENCE [LARGE SCALE GENOMIC DNA]</scope>
</reference>
<dbReference type="InterPro" id="IPR051429">
    <property type="entry name" value="Encapsulin_nc"/>
</dbReference>
<evidence type="ECO:0000313" key="5">
    <source>
        <dbReference type="Proteomes" id="UP000176787"/>
    </source>
</evidence>
<dbReference type="Pfam" id="PF02915">
    <property type="entry name" value="Rubrerythrin"/>
    <property type="match status" value="1"/>
</dbReference>
<comment type="subcellular location">
    <subcellularLocation>
        <location evidence="1">Encapsulin nanocompartment</location>
    </subcellularLocation>
</comment>
<protein>
    <submittedName>
        <fullName evidence="4">Rubrerythrin</fullName>
    </submittedName>
</protein>